<dbReference type="GO" id="GO:0016787">
    <property type="term" value="F:hydrolase activity"/>
    <property type="evidence" value="ECO:0007669"/>
    <property type="project" value="UniProtKB-KW"/>
</dbReference>
<evidence type="ECO:0000259" key="2">
    <source>
        <dbReference type="Pfam" id="PF20434"/>
    </source>
</evidence>
<dbReference type="KEGG" id="pspw:BJG93_33950"/>
<evidence type="ECO:0000313" key="4">
    <source>
        <dbReference type="Proteomes" id="UP000179860"/>
    </source>
</evidence>
<feature type="domain" description="BD-FAE-like" evidence="2">
    <location>
        <begin position="20"/>
        <end position="211"/>
    </location>
</feature>
<reference evidence="3" key="1">
    <citation type="submission" date="2016-09" db="EMBL/GenBank/DDBJ databases">
        <title>The Complete Genome of Burkholderia sprentiae wsm5005.</title>
        <authorList>
            <person name="De Meyer S."/>
            <person name="Wang P."/>
            <person name="Terpolilli J."/>
        </authorList>
    </citation>
    <scope>NUCLEOTIDE SEQUENCE [LARGE SCALE GENOMIC DNA]</scope>
    <source>
        <strain evidence="3">WSM5005</strain>
        <plasmid evidence="3">pl2WSM5005</plasmid>
    </source>
</reference>
<keyword evidence="4" id="KW-1185">Reference proteome</keyword>
<dbReference type="Gene3D" id="3.40.50.1820">
    <property type="entry name" value="alpha/beta hydrolase"/>
    <property type="match status" value="1"/>
</dbReference>
<organism evidence="3 4">
    <name type="scientific">Paraburkholderia sprentiae WSM5005</name>
    <dbReference type="NCBI Taxonomy" id="754502"/>
    <lineage>
        <taxon>Bacteria</taxon>
        <taxon>Pseudomonadati</taxon>
        <taxon>Pseudomonadota</taxon>
        <taxon>Betaproteobacteria</taxon>
        <taxon>Burkholderiales</taxon>
        <taxon>Burkholderiaceae</taxon>
        <taxon>Paraburkholderia</taxon>
    </lineage>
</organism>
<dbReference type="InterPro" id="IPR050300">
    <property type="entry name" value="GDXG_lipolytic_enzyme"/>
</dbReference>
<keyword evidence="1 3" id="KW-0378">Hydrolase</keyword>
<sequence>MTNFGTEQVPGECRRALSVDIFKPGTTNGVGVILLHGGGWASGDRRMMHGYAEVLAKTGFVVLAAEYRLLHEAPWPSQIEDVRDMVRWARAQSSRLGIDPDKIALQGYSAGAHIALMVAGTQSGSGNEGAVPGNPSGAQVAAVVSFFAPARLATDPVAMERPPLALLLQGGGEEAARAASPIHFVNSRFPSTLILGGMADYMQPLDAGMDLLSAFVDAGAEVEFHYLHSQRHEFAMTPAMIDGVMAEVAFFYRRTLIDRAALEAEARAINPFARASSQREFVQMMAVAQPR</sequence>
<dbReference type="InterPro" id="IPR049492">
    <property type="entry name" value="BD-FAE-like_dom"/>
</dbReference>
<dbReference type="RefSeq" id="WP_154671654.1">
    <property type="nucleotide sequence ID" value="NZ_CP017565.2"/>
</dbReference>
<accession>A0A1I9YWG3</accession>
<dbReference type="EMBL" id="CP017565">
    <property type="protein sequence ID" value="APA90557.2"/>
    <property type="molecule type" value="Genomic_DNA"/>
</dbReference>
<keyword evidence="3" id="KW-0614">Plasmid</keyword>
<evidence type="ECO:0000313" key="3">
    <source>
        <dbReference type="EMBL" id="APA90557.2"/>
    </source>
</evidence>
<name>A0A1I9YWG3_9BURK</name>
<proteinExistence type="predicted"/>
<dbReference type="AlphaFoldDB" id="A0A1I9YWG3"/>
<dbReference type="Proteomes" id="UP000179860">
    <property type="component" value="Plasmid pl2WSM5005"/>
</dbReference>
<dbReference type="InterPro" id="IPR029058">
    <property type="entry name" value="AB_hydrolase_fold"/>
</dbReference>
<dbReference type="OrthoDB" id="9771666at2"/>
<geneLocation type="plasmid" evidence="3 4">
    <name>pl2WSM5005</name>
</geneLocation>
<dbReference type="SUPFAM" id="SSF53474">
    <property type="entry name" value="alpha/beta-Hydrolases"/>
    <property type="match status" value="1"/>
</dbReference>
<gene>
    <name evidence="3" type="ORF">BJG93_33950</name>
</gene>
<protein>
    <submittedName>
        <fullName evidence="3">Alpha/beta hydrolase</fullName>
    </submittedName>
</protein>
<dbReference type="PANTHER" id="PTHR48081">
    <property type="entry name" value="AB HYDROLASE SUPERFAMILY PROTEIN C4A8.06C"/>
    <property type="match status" value="1"/>
</dbReference>
<reference evidence="3" key="2">
    <citation type="submission" date="2021-06" db="EMBL/GenBank/DDBJ databases">
        <authorList>
            <person name="Rogers T.H."/>
            <person name="Ramsay J.P."/>
            <person name="Wang P."/>
            <person name="Terpolilli J."/>
        </authorList>
    </citation>
    <scope>NUCLEOTIDE SEQUENCE [LARGE SCALE GENOMIC DNA]</scope>
    <source>
        <strain evidence="3">WSM5005</strain>
        <plasmid evidence="3">pl2WSM5005</plasmid>
    </source>
</reference>
<dbReference type="Pfam" id="PF20434">
    <property type="entry name" value="BD-FAE"/>
    <property type="match status" value="1"/>
</dbReference>
<evidence type="ECO:0000256" key="1">
    <source>
        <dbReference type="ARBA" id="ARBA00022801"/>
    </source>
</evidence>